<dbReference type="EMBL" id="JPRD01000011">
    <property type="protein sequence ID" value="KIF53868.1"/>
    <property type="molecule type" value="Genomic_DNA"/>
</dbReference>
<dbReference type="Pfam" id="PF00455">
    <property type="entry name" value="DeoRC"/>
    <property type="match status" value="1"/>
</dbReference>
<dbReference type="PANTHER" id="PTHR30363:SF44">
    <property type="entry name" value="AGA OPERON TRANSCRIPTIONAL REPRESSOR-RELATED"/>
    <property type="match status" value="1"/>
</dbReference>
<name>A0A0C1VV97_9VIBR</name>
<keyword evidence="3" id="KW-0804">Transcription</keyword>
<comment type="caution">
    <text evidence="5">The sequence shown here is derived from an EMBL/GenBank/DDBJ whole genome shotgun (WGS) entry which is preliminary data.</text>
</comment>
<evidence type="ECO:0000256" key="1">
    <source>
        <dbReference type="ARBA" id="ARBA00023015"/>
    </source>
</evidence>
<reference evidence="5 6" key="1">
    <citation type="submission" date="2014-07" db="EMBL/GenBank/DDBJ databases">
        <title>Unique and conserved regions in Vibrio harveyi and related species in comparison with the shrimp pathogen Vibrio harveyi CAIM 1792.</title>
        <authorList>
            <person name="Espinoza-Valles I."/>
            <person name="Vora G."/>
            <person name="Leekitcharoenphon P."/>
            <person name="Ussery D."/>
            <person name="Hoj L."/>
            <person name="Gomez-Gil B."/>
        </authorList>
    </citation>
    <scope>NUCLEOTIDE SEQUENCE [LARGE SCALE GENOMIC DNA]</scope>
    <source>
        <strain evidence="6">CAIM 1854 / LMG 25443</strain>
    </source>
</reference>
<dbReference type="SUPFAM" id="SSF100950">
    <property type="entry name" value="NagB/RpiA/CoA transferase-like"/>
    <property type="match status" value="1"/>
</dbReference>
<dbReference type="PANTHER" id="PTHR30363">
    <property type="entry name" value="HTH-TYPE TRANSCRIPTIONAL REGULATOR SRLR-RELATED"/>
    <property type="match status" value="1"/>
</dbReference>
<feature type="domain" description="HTH deoR-type" evidence="4">
    <location>
        <begin position="3"/>
        <end position="58"/>
    </location>
</feature>
<proteinExistence type="predicted"/>
<dbReference type="PROSITE" id="PS51000">
    <property type="entry name" value="HTH_DEOR_2"/>
    <property type="match status" value="1"/>
</dbReference>
<evidence type="ECO:0000259" key="4">
    <source>
        <dbReference type="PROSITE" id="PS51000"/>
    </source>
</evidence>
<keyword evidence="2" id="KW-0238">DNA-binding</keyword>
<dbReference type="InterPro" id="IPR018356">
    <property type="entry name" value="Tscrpt_reg_HTH_DeoR_CS"/>
</dbReference>
<keyword evidence="1" id="KW-0805">Transcription regulation</keyword>
<dbReference type="PATRIC" id="fig|1229493.5.peg.191"/>
<dbReference type="SMART" id="SM00420">
    <property type="entry name" value="HTH_DEOR"/>
    <property type="match status" value="1"/>
</dbReference>
<dbReference type="InterPro" id="IPR001034">
    <property type="entry name" value="DeoR_HTH"/>
</dbReference>
<dbReference type="AlphaFoldDB" id="A0A0C1VV97"/>
<dbReference type="Gene3D" id="3.40.50.1360">
    <property type="match status" value="1"/>
</dbReference>
<gene>
    <name evidence="5" type="ORF">H735_05630</name>
</gene>
<organism evidence="5 6">
    <name type="scientific">Vibrio owensii CAIM 1854 = LMG 25443</name>
    <dbReference type="NCBI Taxonomy" id="1229493"/>
    <lineage>
        <taxon>Bacteria</taxon>
        <taxon>Pseudomonadati</taxon>
        <taxon>Pseudomonadota</taxon>
        <taxon>Gammaproteobacteria</taxon>
        <taxon>Vibrionales</taxon>
        <taxon>Vibrionaceae</taxon>
        <taxon>Vibrio</taxon>
    </lineage>
</organism>
<accession>A0A0C1VV97</accession>
<dbReference type="Pfam" id="PF08220">
    <property type="entry name" value="HTH_DeoR"/>
    <property type="match status" value="1"/>
</dbReference>
<dbReference type="Proteomes" id="UP000031586">
    <property type="component" value="Unassembled WGS sequence"/>
</dbReference>
<dbReference type="GO" id="GO:0003677">
    <property type="term" value="F:DNA binding"/>
    <property type="evidence" value="ECO:0007669"/>
    <property type="project" value="UniProtKB-KW"/>
</dbReference>
<dbReference type="SMART" id="SM01134">
    <property type="entry name" value="DeoRC"/>
    <property type="match status" value="1"/>
</dbReference>
<dbReference type="SUPFAM" id="SSF46785">
    <property type="entry name" value="Winged helix' DNA-binding domain"/>
    <property type="match status" value="1"/>
</dbReference>
<evidence type="ECO:0000313" key="5">
    <source>
        <dbReference type="EMBL" id="KIF53868.1"/>
    </source>
</evidence>
<evidence type="ECO:0000313" key="6">
    <source>
        <dbReference type="Proteomes" id="UP000031586"/>
    </source>
</evidence>
<dbReference type="InterPro" id="IPR036388">
    <property type="entry name" value="WH-like_DNA-bd_sf"/>
</dbReference>
<dbReference type="RefSeq" id="WP_020197750.1">
    <property type="nucleotide sequence ID" value="NZ_BAOH01000140.1"/>
</dbReference>
<dbReference type="InterPro" id="IPR050313">
    <property type="entry name" value="Carb_Metab_HTH_regulators"/>
</dbReference>
<dbReference type="Gene3D" id="1.10.10.10">
    <property type="entry name" value="Winged helix-like DNA-binding domain superfamily/Winged helix DNA-binding domain"/>
    <property type="match status" value="1"/>
</dbReference>
<evidence type="ECO:0000256" key="2">
    <source>
        <dbReference type="ARBA" id="ARBA00023125"/>
    </source>
</evidence>
<evidence type="ECO:0000256" key="3">
    <source>
        <dbReference type="ARBA" id="ARBA00023163"/>
    </source>
</evidence>
<dbReference type="InterPro" id="IPR037171">
    <property type="entry name" value="NagB/RpiA_transferase-like"/>
</dbReference>
<dbReference type="InterPro" id="IPR014036">
    <property type="entry name" value="DeoR-like_C"/>
</dbReference>
<protein>
    <submittedName>
        <fullName evidence="5">DeoR faimly transcriptional regulator</fullName>
    </submittedName>
</protein>
<dbReference type="PROSITE" id="PS00894">
    <property type="entry name" value="HTH_DEOR_1"/>
    <property type="match status" value="1"/>
</dbReference>
<dbReference type="InterPro" id="IPR036390">
    <property type="entry name" value="WH_DNA-bd_sf"/>
</dbReference>
<sequence>MQAASRASHILKVISKVGQVSVLDLSQELKVSVETIRRDLKLLDKKGELVRVHGGAIGKQYKDEGTSFNNRAGNNIDDKKHLVEQVVSNIYEGSVIGLDASSSSWLVAQAIPDIRCTVVTNSINNISVLCGKKNISIISLGGYFSEKYKAFYGLIARNTLSEMALDLCVISCVGFDEQSGVWDSNEYNYEIKKTFIEVSDKVILLADKSKYKKKSLLKICDLDEIDMLISNAILNN</sequence>
<dbReference type="GO" id="GO:0003700">
    <property type="term" value="F:DNA-binding transcription factor activity"/>
    <property type="evidence" value="ECO:0007669"/>
    <property type="project" value="InterPro"/>
</dbReference>
<dbReference type="PRINTS" id="PR00037">
    <property type="entry name" value="HTHLACR"/>
</dbReference>